<evidence type="ECO:0000256" key="2">
    <source>
        <dbReference type="ARBA" id="ARBA00007776"/>
    </source>
</evidence>
<evidence type="ECO:0000256" key="7">
    <source>
        <dbReference type="ARBA" id="ARBA00023136"/>
    </source>
</evidence>
<feature type="transmembrane region" description="Helical" evidence="8">
    <location>
        <begin position="102"/>
        <end position="125"/>
    </location>
</feature>
<feature type="transmembrane region" description="Helical" evidence="8">
    <location>
        <begin position="42"/>
        <end position="64"/>
    </location>
</feature>
<dbReference type="InterPro" id="IPR007227">
    <property type="entry name" value="Cell_shape_determining_MreD"/>
</dbReference>
<feature type="transmembrane region" description="Helical" evidence="8">
    <location>
        <begin position="70"/>
        <end position="90"/>
    </location>
</feature>
<keyword evidence="5" id="KW-0133">Cell shape</keyword>
<proteinExistence type="inferred from homology"/>
<dbReference type="Proteomes" id="UP001197626">
    <property type="component" value="Chromosome"/>
</dbReference>
<sequence length="174" mass="20319">MKRAGIYFLLGIVCFYLDTLLAMLSPINIFGLQFVLVPRLTLMFLLLLTFYRNVYTAIILGILLGLMTDLYFGQIYGVYLISYLICILTIEKFFSLFYRDHSMVFLIVLVSIIGLDILVALIYSMVGMMQFDLIQFLFFRMPTTLLLNAVLLIFIYLILDSRQKRKRTIDMKIK</sequence>
<evidence type="ECO:0000256" key="3">
    <source>
        <dbReference type="ARBA" id="ARBA00022475"/>
    </source>
</evidence>
<reference evidence="9 10" key="1">
    <citation type="journal article" date="2022" name="Pathogens">
        <title>Staphylococcus ratti sp. nov. Isolated from a Lab Rat.</title>
        <authorList>
            <person name="Kovarovic V."/>
            <person name="Sedlacek I."/>
            <person name="Petras P."/>
            <person name="Kralova S."/>
            <person name="Maslanova I."/>
            <person name="Svec P."/>
            <person name="Neumann-Schaal M."/>
            <person name="Botka T."/>
            <person name="Gelbicova T."/>
            <person name="Stankova E."/>
            <person name="Doskar J."/>
            <person name="Pantucek R."/>
        </authorList>
    </citation>
    <scope>NUCLEOTIDE SEQUENCE [LARGE SCALE GENOMIC DNA]</scope>
    <source>
        <strain evidence="9 10">CCM 9025</strain>
    </source>
</reference>
<name>A0ABY3PFB4_9STAP</name>
<keyword evidence="10" id="KW-1185">Reference proteome</keyword>
<evidence type="ECO:0000313" key="9">
    <source>
        <dbReference type="EMBL" id="UEX91016.1"/>
    </source>
</evidence>
<keyword evidence="6 8" id="KW-1133">Transmembrane helix</keyword>
<keyword evidence="3" id="KW-1003">Cell membrane</keyword>
<protein>
    <submittedName>
        <fullName evidence="9">Rod shape-determining protein MreD</fullName>
    </submittedName>
</protein>
<evidence type="ECO:0000256" key="1">
    <source>
        <dbReference type="ARBA" id="ARBA00004651"/>
    </source>
</evidence>
<comment type="similarity">
    <text evidence="2">Belongs to the MreD family.</text>
</comment>
<evidence type="ECO:0000313" key="10">
    <source>
        <dbReference type="Proteomes" id="UP001197626"/>
    </source>
</evidence>
<dbReference type="RefSeq" id="WP_229293496.1">
    <property type="nucleotide sequence ID" value="NZ_CP086654.1"/>
</dbReference>
<keyword evidence="7 8" id="KW-0472">Membrane</keyword>
<dbReference type="EMBL" id="CP086654">
    <property type="protein sequence ID" value="UEX91016.1"/>
    <property type="molecule type" value="Genomic_DNA"/>
</dbReference>
<evidence type="ECO:0000256" key="5">
    <source>
        <dbReference type="ARBA" id="ARBA00022960"/>
    </source>
</evidence>
<feature type="transmembrane region" description="Helical" evidence="8">
    <location>
        <begin position="6"/>
        <end position="30"/>
    </location>
</feature>
<comment type="subcellular location">
    <subcellularLocation>
        <location evidence="1">Cell membrane</location>
        <topology evidence="1">Multi-pass membrane protein</topology>
    </subcellularLocation>
</comment>
<accession>A0ABY3PFB4</accession>
<evidence type="ECO:0000256" key="4">
    <source>
        <dbReference type="ARBA" id="ARBA00022692"/>
    </source>
</evidence>
<evidence type="ECO:0000256" key="8">
    <source>
        <dbReference type="SAM" id="Phobius"/>
    </source>
</evidence>
<dbReference type="Pfam" id="PF04093">
    <property type="entry name" value="MreD"/>
    <property type="match status" value="1"/>
</dbReference>
<evidence type="ECO:0000256" key="6">
    <source>
        <dbReference type="ARBA" id="ARBA00022989"/>
    </source>
</evidence>
<keyword evidence="4 8" id="KW-0812">Transmembrane</keyword>
<feature type="transmembrane region" description="Helical" evidence="8">
    <location>
        <begin position="137"/>
        <end position="159"/>
    </location>
</feature>
<gene>
    <name evidence="9" type="primary">mreD</name>
    <name evidence="9" type="ORF">LN051_05200</name>
</gene>
<dbReference type="NCBIfam" id="TIGR03426">
    <property type="entry name" value="shape_MreD"/>
    <property type="match status" value="1"/>
</dbReference>
<organism evidence="9 10">
    <name type="scientific">Staphylococcus ratti</name>
    <dbReference type="NCBI Taxonomy" id="2892440"/>
    <lineage>
        <taxon>Bacteria</taxon>
        <taxon>Bacillati</taxon>
        <taxon>Bacillota</taxon>
        <taxon>Bacilli</taxon>
        <taxon>Bacillales</taxon>
        <taxon>Staphylococcaceae</taxon>
        <taxon>Staphylococcus</taxon>
    </lineage>
</organism>